<comment type="caution">
    <text evidence="2">The sequence shown here is derived from an EMBL/GenBank/DDBJ whole genome shotgun (WGS) entry which is preliminary data.</text>
</comment>
<dbReference type="EMBL" id="JAHLQT010002534">
    <property type="protein sequence ID" value="KAG7176948.1"/>
    <property type="molecule type" value="Genomic_DNA"/>
</dbReference>
<dbReference type="OrthoDB" id="6332063at2759"/>
<keyword evidence="1" id="KW-0732">Signal</keyword>
<proteinExistence type="predicted"/>
<gene>
    <name evidence="2" type="ORF">Hamer_G000159</name>
</gene>
<reference evidence="2" key="1">
    <citation type="journal article" date="2021" name="Sci. Adv.">
        <title>The American lobster genome reveals insights on longevity, neural, and immune adaptations.</title>
        <authorList>
            <person name="Polinski J.M."/>
            <person name="Zimin A.V."/>
            <person name="Clark K.F."/>
            <person name="Kohn A.B."/>
            <person name="Sadowski N."/>
            <person name="Timp W."/>
            <person name="Ptitsyn A."/>
            <person name="Khanna P."/>
            <person name="Romanova D.Y."/>
            <person name="Williams P."/>
            <person name="Greenwood S.J."/>
            <person name="Moroz L.L."/>
            <person name="Walt D.R."/>
            <person name="Bodnar A.G."/>
        </authorList>
    </citation>
    <scope>NUCLEOTIDE SEQUENCE</scope>
    <source>
        <strain evidence="2">GMGI-L3</strain>
    </source>
</reference>
<evidence type="ECO:0000256" key="1">
    <source>
        <dbReference type="SAM" id="SignalP"/>
    </source>
</evidence>
<evidence type="ECO:0000313" key="3">
    <source>
        <dbReference type="Proteomes" id="UP000747542"/>
    </source>
</evidence>
<dbReference type="Proteomes" id="UP000747542">
    <property type="component" value="Unassembled WGS sequence"/>
</dbReference>
<accession>A0A8J5NCB2</accession>
<feature type="signal peptide" evidence="1">
    <location>
        <begin position="1"/>
        <end position="17"/>
    </location>
</feature>
<protein>
    <submittedName>
        <fullName evidence="2">U-scoloptoxin(19)-Tl1a-like</fullName>
    </submittedName>
</protein>
<organism evidence="2 3">
    <name type="scientific">Homarus americanus</name>
    <name type="common">American lobster</name>
    <dbReference type="NCBI Taxonomy" id="6706"/>
    <lineage>
        <taxon>Eukaryota</taxon>
        <taxon>Metazoa</taxon>
        <taxon>Ecdysozoa</taxon>
        <taxon>Arthropoda</taxon>
        <taxon>Crustacea</taxon>
        <taxon>Multicrustacea</taxon>
        <taxon>Malacostraca</taxon>
        <taxon>Eumalacostraca</taxon>
        <taxon>Eucarida</taxon>
        <taxon>Decapoda</taxon>
        <taxon>Pleocyemata</taxon>
        <taxon>Astacidea</taxon>
        <taxon>Nephropoidea</taxon>
        <taxon>Nephropidae</taxon>
        <taxon>Homarus</taxon>
    </lineage>
</organism>
<evidence type="ECO:0000313" key="2">
    <source>
        <dbReference type="EMBL" id="KAG7176948.1"/>
    </source>
</evidence>
<dbReference type="AlphaFoldDB" id="A0A8J5NCB2"/>
<name>A0A8J5NCB2_HOMAM</name>
<sequence length="122" mass="13131">MKYQLSVMVVTWAVASAAVPHVYEGNDDHTEPIMFVPELPCAKEGGLCGLASACPPDFRHPEEGLCPAQKDLGAECCFTVPDNIVRCKERGGECVETKLCGRAPRDAQGQCSQGQVCCIFVN</sequence>
<keyword evidence="3" id="KW-1185">Reference proteome</keyword>
<feature type="chain" id="PRO_5035238153" evidence="1">
    <location>
        <begin position="18"/>
        <end position="122"/>
    </location>
</feature>